<name>A0A3P1CHJ7_9BACT</name>
<keyword evidence="1" id="KW-0472">Membrane</keyword>
<proteinExistence type="predicted"/>
<feature type="transmembrane region" description="Helical" evidence="1">
    <location>
        <begin position="110"/>
        <end position="132"/>
    </location>
</feature>
<protein>
    <submittedName>
        <fullName evidence="2">DUF4281 domain-containing protein</fullName>
    </submittedName>
</protein>
<dbReference type="AlphaFoldDB" id="A0A3P1CHJ7"/>
<organism evidence="2 3">
    <name type="scientific">Larkinella knui</name>
    <dbReference type="NCBI Taxonomy" id="2025310"/>
    <lineage>
        <taxon>Bacteria</taxon>
        <taxon>Pseudomonadati</taxon>
        <taxon>Bacteroidota</taxon>
        <taxon>Cytophagia</taxon>
        <taxon>Cytophagales</taxon>
        <taxon>Spirosomataceae</taxon>
        <taxon>Larkinella</taxon>
    </lineage>
</organism>
<evidence type="ECO:0000313" key="3">
    <source>
        <dbReference type="Proteomes" id="UP000274271"/>
    </source>
</evidence>
<evidence type="ECO:0000313" key="2">
    <source>
        <dbReference type="EMBL" id="RRB12812.1"/>
    </source>
</evidence>
<dbReference type="PANTHER" id="PTHR34543:SF1">
    <property type="entry name" value="PROTEIN ABA DEFICIENT 4, CHLOROPLASTIC"/>
    <property type="match status" value="1"/>
</dbReference>
<comment type="caution">
    <text evidence="2">The sequence shown here is derived from an EMBL/GenBank/DDBJ whole genome shotgun (WGS) entry which is preliminary data.</text>
</comment>
<dbReference type="Pfam" id="PF14108">
    <property type="entry name" value="ABA4-like"/>
    <property type="match status" value="1"/>
</dbReference>
<sequence>MSTDTVFQIVNTLVLPQWLLMLFAPRWKPTDFLTKYLPIPALLAVVYSYYLFFGNSALDWRSFSTLQGIKTLFSQDAAVLAGWIHYLAFDLTVGSWMLRNSKRRKVPQGWMIPCLIFCFLLGPVGLLLYLGVRSMKQQTIY</sequence>
<feature type="transmembrane region" description="Helical" evidence="1">
    <location>
        <begin position="78"/>
        <end position="98"/>
    </location>
</feature>
<evidence type="ECO:0000256" key="1">
    <source>
        <dbReference type="SAM" id="Phobius"/>
    </source>
</evidence>
<dbReference type="Proteomes" id="UP000274271">
    <property type="component" value="Unassembled WGS sequence"/>
</dbReference>
<dbReference type="InterPro" id="IPR025461">
    <property type="entry name" value="ABA4-like"/>
</dbReference>
<keyword evidence="1" id="KW-0812">Transmembrane</keyword>
<keyword evidence="3" id="KW-1185">Reference proteome</keyword>
<dbReference type="EMBL" id="RQJP01000004">
    <property type="protein sequence ID" value="RRB12812.1"/>
    <property type="molecule type" value="Genomic_DNA"/>
</dbReference>
<feature type="transmembrane region" description="Helical" evidence="1">
    <location>
        <begin position="6"/>
        <end position="24"/>
    </location>
</feature>
<reference evidence="2 3" key="1">
    <citation type="submission" date="2018-11" db="EMBL/GenBank/DDBJ databases">
        <authorList>
            <person name="Zhou Z."/>
            <person name="Wang G."/>
        </authorList>
    </citation>
    <scope>NUCLEOTIDE SEQUENCE [LARGE SCALE GENOMIC DNA]</scope>
    <source>
        <strain evidence="2 3">KCTC42998</strain>
    </source>
</reference>
<keyword evidence="1" id="KW-1133">Transmembrane helix</keyword>
<dbReference type="OrthoDB" id="345237at2"/>
<gene>
    <name evidence="2" type="ORF">EHT87_21790</name>
</gene>
<feature type="transmembrane region" description="Helical" evidence="1">
    <location>
        <begin position="36"/>
        <end position="58"/>
    </location>
</feature>
<accession>A0A3P1CHJ7</accession>
<dbReference type="PANTHER" id="PTHR34543">
    <property type="entry name" value="PROTEIN ABA DEFICIENT 4, CHLOROPLASTIC"/>
    <property type="match status" value="1"/>
</dbReference>
<dbReference type="RefSeq" id="WP_124908761.1">
    <property type="nucleotide sequence ID" value="NZ_RQJP01000004.1"/>
</dbReference>